<dbReference type="EMBL" id="KV744938">
    <property type="protein sequence ID" value="OCK80967.1"/>
    <property type="molecule type" value="Genomic_DNA"/>
</dbReference>
<protein>
    <recommendedName>
        <fullName evidence="6">F-box domain-containing protein</fullName>
    </recommendedName>
</protein>
<gene>
    <name evidence="4" type="ORF">K432DRAFT_381726</name>
</gene>
<dbReference type="Pfam" id="PF25422">
    <property type="entry name" value="DUF7892"/>
    <property type="match status" value="1"/>
</dbReference>
<organism evidence="4 5">
    <name type="scientific">Lepidopterella palustris CBS 459.81</name>
    <dbReference type="NCBI Taxonomy" id="1314670"/>
    <lineage>
        <taxon>Eukaryota</taxon>
        <taxon>Fungi</taxon>
        <taxon>Dikarya</taxon>
        <taxon>Ascomycota</taxon>
        <taxon>Pezizomycotina</taxon>
        <taxon>Dothideomycetes</taxon>
        <taxon>Pleosporomycetidae</taxon>
        <taxon>Mytilinidiales</taxon>
        <taxon>Argynnaceae</taxon>
        <taxon>Lepidopterella</taxon>
    </lineage>
</organism>
<dbReference type="InterPro" id="IPR036047">
    <property type="entry name" value="F-box-like_dom_sf"/>
</dbReference>
<feature type="region of interest" description="Disordered" evidence="1">
    <location>
        <begin position="323"/>
        <end position="366"/>
    </location>
</feature>
<feature type="region of interest" description="Disordered" evidence="1">
    <location>
        <begin position="1175"/>
        <end position="1416"/>
    </location>
</feature>
<feature type="compositionally biased region" description="Basic and acidic residues" evidence="1">
    <location>
        <begin position="1184"/>
        <end position="1212"/>
    </location>
</feature>
<evidence type="ECO:0008006" key="6">
    <source>
        <dbReference type="Google" id="ProtNLM"/>
    </source>
</evidence>
<feature type="region of interest" description="Disordered" evidence="1">
    <location>
        <begin position="280"/>
        <end position="302"/>
    </location>
</feature>
<feature type="compositionally biased region" description="Basic and acidic residues" evidence="1">
    <location>
        <begin position="1556"/>
        <end position="1565"/>
    </location>
</feature>
<feature type="compositionally biased region" description="Basic and acidic residues" evidence="1">
    <location>
        <begin position="1030"/>
        <end position="1039"/>
    </location>
</feature>
<feature type="domain" description="F-box" evidence="2">
    <location>
        <begin position="73"/>
        <end position="105"/>
    </location>
</feature>
<evidence type="ECO:0000259" key="2">
    <source>
        <dbReference type="Pfam" id="PF00646"/>
    </source>
</evidence>
<dbReference type="Pfam" id="PF00646">
    <property type="entry name" value="F-box"/>
    <property type="match status" value="1"/>
</dbReference>
<name>A0A8E2EBK8_9PEZI</name>
<feature type="compositionally biased region" description="Polar residues" evidence="1">
    <location>
        <begin position="1216"/>
        <end position="1226"/>
    </location>
</feature>
<feature type="compositionally biased region" description="Basic and acidic residues" evidence="1">
    <location>
        <begin position="1369"/>
        <end position="1387"/>
    </location>
</feature>
<feature type="compositionally biased region" description="Basic and acidic residues" evidence="1">
    <location>
        <begin position="1245"/>
        <end position="1267"/>
    </location>
</feature>
<evidence type="ECO:0000313" key="5">
    <source>
        <dbReference type="Proteomes" id="UP000250266"/>
    </source>
</evidence>
<proteinExistence type="predicted"/>
<dbReference type="InterPro" id="IPR057214">
    <property type="entry name" value="DUF7892"/>
</dbReference>
<dbReference type="SUPFAM" id="SSF81383">
    <property type="entry name" value="F-box domain"/>
    <property type="match status" value="1"/>
</dbReference>
<dbReference type="Proteomes" id="UP000250266">
    <property type="component" value="Unassembled WGS sequence"/>
</dbReference>
<sequence>MEEREPSVASVASSSDLYEESDKKPDTPASVPQDASATAKRKAEDLESVFEKKRKLQHAPVSSSIPSLPSCARLPPEIWQNIFLFCSPATLLQLLRVNRSFNSYLTLVQSVPDSKPKSGRLKLLKSESIWSSARNAHPTKPPRPLPGFSEWDMWKLIMGKKCQFCMRLPSSTPVGDRVWEKGPGSSGVRIVWPFGVRSCGQCLMERCQTDSAHLLSSHSDVYSLLRPAISFAFITSDKNIVPASAITDPTRPANLTISKIHYNEQLEEMQQELKEVQTRGTAAAEEWSKGLESRGKARTNSSERWERWHIKYQCWLQHQDSRRTTASISASPTPSAPPQTGSPTDHLGNHIFGGLPVTSTSNQPLPPRPVAAPQPAYLSQHPPQAPFYHPRPERSIHDANEAKAARKADIERRCQALNPPIPPNVLRHMESFKAAIQIPQPMTETHWRVLQPRLLLQRASAEQIENERTAHQASLQTRVADRRQQDASLKEVKEVLDREWEDAQKPVRDRLSSFAEDFIHKYWADGKTIDYDNSPRFAAELLLFVRQRFYADIAKEDEISVIEDQEADGEPQNRHSKRTLILDSMKWVYDNKVKPLTESFRKDLFLCNGSGCQGNSRFYGFEGVIQHYGAKHTNLFSVGNVVVHWKEAEWPEEPPFCPEPNGARSTMNSIPTSMPPHGHAGHSAYNPYPYGGYSRGGTATPQMPLHLPRASSGPYNPQYGNHFNGPFAPPPPPPNAMQGINYDYSQPYGQPQPMDNYNTYQSMPPSMYVPAGINSGYSTSPAMFSAMHAPMQGQMPGFPVPNGIGMQTSPRQGVPATAVVEPDPPPSRTEYLTNLFEEQVSELVEMAREIWTSTSGIKDLPNSVRVYVMMHRVIQKFYVKFNNEPILEHFVDALNKHSSLRALKSTAGLFCRACHPENLHQSSFPSSPHSRVERKTFNVLSLFSHFKSVHDRPAPGKDYQNGHQIPSLDWKEDMIELPSDRTISGLIYASGMDDDKLNMIARVFPKLFPTHLPRVGLVESTSVAPASRTGSKEPKESDSARQTPGISSERPGLRPIESPNGLSPQTGPRAGEEEYDPLRPSLVKESRYPRSSNRRSAHPWSLPPEERRPVYYAEPRYYLPRDAMDDEYIGPSRRGYVELSPTGSRMPRESGPMYEEVRQRRPIFVDQEEYSVPSRNELFVPGRPELDPQDHGPYIREVRYREHEGRPSEYRLSRSAYRQQGSQSPSKAMLDAEHFLDNFIPGENYEPKATERDAQHDDERRPQRPAEPDMEDGSRYTPPPPNVPVSADDHLDSKPVPGNIQLTPGPHMANGSRYEDPRANGRQVPTPESAGASRRVGATRRRDYYRYMSVARDEPYARGQSITRTHSRYGRERKYERYEEERRRLDQETPQPNAEPEPEGPYSRDRSVDQAYPDDPYYHQIRHSSQEYIPVNDRASYPPVRYRYDGAPSDVPPPTFINEYGEPIQYVRVQRAPRVIRASYPTQYVSGRPHPGEPDHPVEYAPASHNRGPVRPYVYHEGRPARQPYEAEGELERVQFEDVGPEASTPAGLAPPPQGVERRFLNPSR</sequence>
<feature type="domain" description="DUF7892" evidence="3">
    <location>
        <begin position="835"/>
        <end position="1002"/>
    </location>
</feature>
<dbReference type="CDD" id="cd09917">
    <property type="entry name" value="F-box_SF"/>
    <property type="match status" value="1"/>
</dbReference>
<evidence type="ECO:0000313" key="4">
    <source>
        <dbReference type="EMBL" id="OCK80967.1"/>
    </source>
</evidence>
<dbReference type="OrthoDB" id="2322499at2759"/>
<feature type="region of interest" description="Disordered" evidence="1">
    <location>
        <begin position="1019"/>
        <end position="1106"/>
    </location>
</feature>
<feature type="compositionally biased region" description="Basic and acidic residues" evidence="1">
    <location>
        <begin position="1340"/>
        <end position="1356"/>
    </location>
</feature>
<feature type="region of interest" description="Disordered" evidence="1">
    <location>
        <begin position="1"/>
        <end position="44"/>
    </location>
</feature>
<feature type="compositionally biased region" description="Low complexity" evidence="1">
    <location>
        <begin position="324"/>
        <end position="344"/>
    </location>
</feature>
<keyword evidence="5" id="KW-1185">Reference proteome</keyword>
<feature type="region of interest" description="Disordered" evidence="1">
    <location>
        <begin position="1534"/>
        <end position="1565"/>
    </location>
</feature>
<dbReference type="InterPro" id="IPR001810">
    <property type="entry name" value="F-box_dom"/>
</dbReference>
<reference evidence="4 5" key="1">
    <citation type="journal article" date="2016" name="Nat. Commun.">
        <title>Ectomycorrhizal ecology is imprinted in the genome of the dominant symbiotic fungus Cenococcum geophilum.</title>
        <authorList>
            <consortium name="DOE Joint Genome Institute"/>
            <person name="Peter M."/>
            <person name="Kohler A."/>
            <person name="Ohm R.A."/>
            <person name="Kuo A."/>
            <person name="Krutzmann J."/>
            <person name="Morin E."/>
            <person name="Arend M."/>
            <person name="Barry K.W."/>
            <person name="Binder M."/>
            <person name="Choi C."/>
            <person name="Clum A."/>
            <person name="Copeland A."/>
            <person name="Grisel N."/>
            <person name="Haridas S."/>
            <person name="Kipfer T."/>
            <person name="LaButti K."/>
            <person name="Lindquist E."/>
            <person name="Lipzen A."/>
            <person name="Maire R."/>
            <person name="Meier B."/>
            <person name="Mihaltcheva S."/>
            <person name="Molinier V."/>
            <person name="Murat C."/>
            <person name="Poggeler S."/>
            <person name="Quandt C.A."/>
            <person name="Sperisen C."/>
            <person name="Tritt A."/>
            <person name="Tisserant E."/>
            <person name="Crous P.W."/>
            <person name="Henrissat B."/>
            <person name="Nehls U."/>
            <person name="Egli S."/>
            <person name="Spatafora J.W."/>
            <person name="Grigoriev I.V."/>
            <person name="Martin F.M."/>
        </authorList>
    </citation>
    <scope>NUCLEOTIDE SEQUENCE [LARGE SCALE GENOMIC DNA]</scope>
    <source>
        <strain evidence="4 5">CBS 459.81</strain>
    </source>
</reference>
<accession>A0A8E2EBK8</accession>
<feature type="compositionally biased region" description="Basic and acidic residues" evidence="1">
    <location>
        <begin position="286"/>
        <end position="302"/>
    </location>
</feature>
<evidence type="ECO:0000256" key="1">
    <source>
        <dbReference type="SAM" id="MobiDB-lite"/>
    </source>
</evidence>
<evidence type="ECO:0000259" key="3">
    <source>
        <dbReference type="Pfam" id="PF25422"/>
    </source>
</evidence>
<feature type="region of interest" description="Disordered" evidence="1">
    <location>
        <begin position="1125"/>
        <end position="1157"/>
    </location>
</feature>